<evidence type="ECO:0000313" key="2">
    <source>
        <dbReference type="EMBL" id="QEA08280.1"/>
    </source>
</evidence>
<dbReference type="GO" id="GO:0016787">
    <property type="term" value="F:hydrolase activity"/>
    <property type="evidence" value="ECO:0007669"/>
    <property type="project" value="InterPro"/>
</dbReference>
<sequence>MDNCKILFIGDPHFKVNNIEIIDEFIHQCLEQLTPDIDICVIGGDILHTHERLHTTALNKAINFIDQVRKICPTYILVGNHDYENNQQFLSKRHWMNALKEWNNTFIIDFTSIIKIKNFTFGMVPYVPPGRFVEALNIIDNEWWKNVNCIFAHQEFYGCKMGAIESIEGDKWDHSFPLVISGHIHSEQRPQKNIFYPGSVIQHAFGESEDNGLLLLIFNGSKIGEYPLMVKKILDIPKMRTINVKISDFSTLVLDPKKNERIKIICKGSVESFKALKRTKLYKNFLEKGIKIQFKFVQENINTNHAVYENNKTFPTILEQLIKNENNACLTEIYHDILKKTQR</sequence>
<feature type="domain" description="Calcineurin-like phosphoesterase" evidence="1">
    <location>
        <begin position="5"/>
        <end position="186"/>
    </location>
</feature>
<protein>
    <recommendedName>
        <fullName evidence="1">Calcineurin-like phosphoesterase domain-containing protein</fullName>
    </recommendedName>
</protein>
<dbReference type="PANTHER" id="PTHR30337:SF0">
    <property type="entry name" value="NUCLEASE SBCCD SUBUNIT D"/>
    <property type="match status" value="1"/>
</dbReference>
<proteinExistence type="predicted"/>
<dbReference type="Pfam" id="PF00149">
    <property type="entry name" value="Metallophos"/>
    <property type="match status" value="1"/>
</dbReference>
<dbReference type="InterPro" id="IPR029052">
    <property type="entry name" value="Metallo-depent_PP-like"/>
</dbReference>
<evidence type="ECO:0000259" key="1">
    <source>
        <dbReference type="Pfam" id="PF00149"/>
    </source>
</evidence>
<name>A0A5B8RHL0_9VIRU</name>
<organism evidence="2">
    <name type="scientific">Iridovirus Liz-CrIV</name>
    <dbReference type="NCBI Taxonomy" id="2594309"/>
    <lineage>
        <taxon>Viruses</taxon>
        <taxon>Varidnaviria</taxon>
        <taxon>Bamfordvirae</taxon>
        <taxon>Nucleocytoviricota</taxon>
        <taxon>Megaviricetes</taxon>
        <taxon>Pimascovirales</taxon>
        <taxon>Pimascovirales incertae sedis</taxon>
        <taxon>Iridoviridae</taxon>
    </lineage>
</organism>
<dbReference type="SUPFAM" id="SSF56300">
    <property type="entry name" value="Metallo-dependent phosphatases"/>
    <property type="match status" value="1"/>
</dbReference>
<dbReference type="Gene3D" id="3.60.21.10">
    <property type="match status" value="1"/>
</dbReference>
<reference evidence="2" key="1">
    <citation type="journal article" date="2019" name="Viruses">
        <title>Detection and Characterization of Invertebrate Iridoviruses Found in Reptiles and Prey Insects in Europe over the Past Two Decades.</title>
        <authorList>
            <person name="Papp T."/>
            <person name="Marschang R.E."/>
        </authorList>
    </citation>
    <scope>NUCLEOTIDE SEQUENCE</scope>
    <source>
        <strain evidence="2">Liz-CrIV</strain>
    </source>
</reference>
<dbReference type="InterPro" id="IPR004843">
    <property type="entry name" value="Calcineurin-like_PHP"/>
</dbReference>
<dbReference type="EMBL" id="MN081869">
    <property type="protein sequence ID" value="QEA08280.1"/>
    <property type="molecule type" value="Genomic_DNA"/>
</dbReference>
<dbReference type="PANTHER" id="PTHR30337">
    <property type="entry name" value="COMPONENT OF ATP-DEPENDENT DSDNA EXONUCLEASE"/>
    <property type="match status" value="1"/>
</dbReference>
<accession>A0A5B8RHL0</accession>
<dbReference type="InterPro" id="IPR050535">
    <property type="entry name" value="DNA_Repair-Maintenance_Comp"/>
</dbReference>